<sequence>MALSVGSLRYRRFGSRGGGYLITPGQCVYGQCAGAQALFENPKIMVPSSGLGFGGKIAASATLHQERTSCSLALMCGADGTRAAPCCRVQGRTVSRIKGTASLRRAARPAELWENVHRWWGSALNGVQMFPLAPIGWEWEVRPARLPLRALGAAGLSQGLVQVSGGALTRHARESRGRNMATAVRQASEQLILSAVQRRGSPPPRAADLLSHCIHDSRPHGRRGKQCPQLMSGVKQQPRAMRDSALKVFLLSDAETQYPGCCGTAMFPHVQEQRGVLRVLPDINKIKGQAQRTAGGRRMCEVYGKHCLGIACISWDPEEDGTLNPSHPQGPGCLCLSHGLHASAALNLSVCKLGRRVCFSL</sequence>
<protein>
    <submittedName>
        <fullName evidence="1">Uncharacterized protein</fullName>
    </submittedName>
</protein>
<accession>A0AAD7SZ98</accession>
<evidence type="ECO:0000313" key="1">
    <source>
        <dbReference type="EMBL" id="KAJ8411527.1"/>
    </source>
</evidence>
<proteinExistence type="predicted"/>
<keyword evidence="2" id="KW-1185">Reference proteome</keyword>
<name>A0AAD7SZ98_9TELE</name>
<dbReference type="Proteomes" id="UP001221898">
    <property type="component" value="Unassembled WGS sequence"/>
</dbReference>
<dbReference type="AlphaFoldDB" id="A0AAD7SZ98"/>
<reference evidence="1" key="1">
    <citation type="journal article" date="2023" name="Science">
        <title>Genome structures resolve the early diversification of teleost fishes.</title>
        <authorList>
            <person name="Parey E."/>
            <person name="Louis A."/>
            <person name="Montfort J."/>
            <person name="Bouchez O."/>
            <person name="Roques C."/>
            <person name="Iampietro C."/>
            <person name="Lluch J."/>
            <person name="Castinel A."/>
            <person name="Donnadieu C."/>
            <person name="Desvignes T."/>
            <person name="Floi Bucao C."/>
            <person name="Jouanno E."/>
            <person name="Wen M."/>
            <person name="Mejri S."/>
            <person name="Dirks R."/>
            <person name="Jansen H."/>
            <person name="Henkel C."/>
            <person name="Chen W.J."/>
            <person name="Zahm M."/>
            <person name="Cabau C."/>
            <person name="Klopp C."/>
            <person name="Thompson A.W."/>
            <person name="Robinson-Rechavi M."/>
            <person name="Braasch I."/>
            <person name="Lecointre G."/>
            <person name="Bobe J."/>
            <person name="Postlethwait J.H."/>
            <person name="Berthelot C."/>
            <person name="Roest Crollius H."/>
            <person name="Guiguen Y."/>
        </authorList>
    </citation>
    <scope>NUCLEOTIDE SEQUENCE</scope>
    <source>
        <strain evidence="1">NC1722</strain>
    </source>
</reference>
<evidence type="ECO:0000313" key="2">
    <source>
        <dbReference type="Proteomes" id="UP001221898"/>
    </source>
</evidence>
<comment type="caution">
    <text evidence="1">The sequence shown here is derived from an EMBL/GenBank/DDBJ whole genome shotgun (WGS) entry which is preliminary data.</text>
</comment>
<organism evidence="1 2">
    <name type="scientific">Aldrovandia affinis</name>
    <dbReference type="NCBI Taxonomy" id="143900"/>
    <lineage>
        <taxon>Eukaryota</taxon>
        <taxon>Metazoa</taxon>
        <taxon>Chordata</taxon>
        <taxon>Craniata</taxon>
        <taxon>Vertebrata</taxon>
        <taxon>Euteleostomi</taxon>
        <taxon>Actinopterygii</taxon>
        <taxon>Neopterygii</taxon>
        <taxon>Teleostei</taxon>
        <taxon>Notacanthiformes</taxon>
        <taxon>Halosauridae</taxon>
        <taxon>Aldrovandia</taxon>
    </lineage>
</organism>
<dbReference type="EMBL" id="JAINUG010000022">
    <property type="protein sequence ID" value="KAJ8411527.1"/>
    <property type="molecule type" value="Genomic_DNA"/>
</dbReference>
<gene>
    <name evidence="1" type="ORF">AAFF_G00163350</name>
</gene>